<dbReference type="InterPro" id="IPR018313">
    <property type="entry name" value="SBP_3_CS"/>
</dbReference>
<dbReference type="SUPFAM" id="SSF53850">
    <property type="entry name" value="Periplasmic binding protein-like II"/>
    <property type="match status" value="1"/>
</dbReference>
<dbReference type="PROSITE" id="PS01039">
    <property type="entry name" value="SBP_BACTERIAL_3"/>
    <property type="match status" value="1"/>
</dbReference>
<comment type="caution">
    <text evidence="7">The sequence shown here is derived from an EMBL/GenBank/DDBJ whole genome shotgun (WGS) entry which is preliminary data.</text>
</comment>
<dbReference type="PANTHER" id="PTHR35936">
    <property type="entry name" value="MEMBRANE-BOUND LYTIC MUREIN TRANSGLYCOSYLASE F"/>
    <property type="match status" value="1"/>
</dbReference>
<comment type="subcellular location">
    <subcellularLocation>
        <location evidence="1">Cell envelope</location>
    </subcellularLocation>
</comment>
<evidence type="ECO:0000256" key="1">
    <source>
        <dbReference type="ARBA" id="ARBA00004196"/>
    </source>
</evidence>
<dbReference type="Proteomes" id="UP001200537">
    <property type="component" value="Unassembled WGS sequence"/>
</dbReference>
<protein>
    <submittedName>
        <fullName evidence="7">Amino acid ABC transporter substrate-binding protein</fullName>
    </submittedName>
</protein>
<name>A0AAJ1EXA4_9ACTO</name>
<evidence type="ECO:0000313" key="7">
    <source>
        <dbReference type="EMBL" id="MCG4617016.1"/>
    </source>
</evidence>
<organism evidence="7 8">
    <name type="scientific">Varibaculum cambriense</name>
    <dbReference type="NCBI Taxonomy" id="184870"/>
    <lineage>
        <taxon>Bacteria</taxon>
        <taxon>Bacillati</taxon>
        <taxon>Actinomycetota</taxon>
        <taxon>Actinomycetes</taxon>
        <taxon>Actinomycetales</taxon>
        <taxon>Actinomycetaceae</taxon>
        <taxon>Varibaculum</taxon>
    </lineage>
</organism>
<evidence type="ECO:0000313" key="8">
    <source>
        <dbReference type="Proteomes" id="UP001200537"/>
    </source>
</evidence>
<comment type="similarity">
    <text evidence="2 4">Belongs to the bacterial solute-binding protein 3 family.</text>
</comment>
<evidence type="ECO:0000256" key="2">
    <source>
        <dbReference type="ARBA" id="ARBA00010333"/>
    </source>
</evidence>
<evidence type="ECO:0000259" key="6">
    <source>
        <dbReference type="SMART" id="SM00062"/>
    </source>
</evidence>
<dbReference type="EMBL" id="JAKNHJ010000001">
    <property type="protein sequence ID" value="MCG4617016.1"/>
    <property type="molecule type" value="Genomic_DNA"/>
</dbReference>
<dbReference type="Gene3D" id="3.40.190.10">
    <property type="entry name" value="Periplasmic binding protein-like II"/>
    <property type="match status" value="2"/>
</dbReference>
<evidence type="ECO:0000256" key="4">
    <source>
        <dbReference type="RuleBase" id="RU003744"/>
    </source>
</evidence>
<dbReference type="RefSeq" id="WP_238127431.1">
    <property type="nucleotide sequence ID" value="NZ_JAKNHJ010000001.1"/>
</dbReference>
<feature type="signal peptide" evidence="5">
    <location>
        <begin position="1"/>
        <end position="23"/>
    </location>
</feature>
<reference evidence="7" key="1">
    <citation type="submission" date="2022-01" db="EMBL/GenBank/DDBJ databases">
        <title>Collection of gut derived symbiotic bacterial strains cultured from healthy donors.</title>
        <authorList>
            <person name="Lin H."/>
            <person name="Kohout C."/>
            <person name="Waligurski E."/>
            <person name="Pamer E.G."/>
        </authorList>
    </citation>
    <scope>NUCLEOTIDE SEQUENCE</scope>
    <source>
        <strain evidence="7">DFI.7.46</strain>
    </source>
</reference>
<gene>
    <name evidence="7" type="ORF">L0M99_00700</name>
</gene>
<proteinExistence type="inferred from homology"/>
<sequence>MKLKKTLLMLTSLMLALSLSGCAGGSGSANADKAKGDDFTVGFDANFPPYGYKDKSGEYVGFDLDLAAEVAKRNGWKLQKRAIDWDSKDMELKSGTIDCIWNGFTMNGREKQYTFSEPYVDNSIVFVTKAGSGIKTPADLKGKTVLVQVDSSGLAALQDKKNADLVASFKEMTQVPDYNNAFMTLQAGAADAVAVDIGVADYQLAQRGKDKFEIMDPPFHTEQYGIGFKKGNQALRDQVQKTLDEMKKDGTFLKIAKKYQLEKSIVTK</sequence>
<feature type="chain" id="PRO_5042493917" evidence="5">
    <location>
        <begin position="24"/>
        <end position="268"/>
    </location>
</feature>
<evidence type="ECO:0000256" key="3">
    <source>
        <dbReference type="ARBA" id="ARBA00022729"/>
    </source>
</evidence>
<dbReference type="InterPro" id="IPR001638">
    <property type="entry name" value="Solute-binding_3/MltF_N"/>
</dbReference>
<dbReference type="GO" id="GO:0030313">
    <property type="term" value="C:cell envelope"/>
    <property type="evidence" value="ECO:0007669"/>
    <property type="project" value="UniProtKB-SubCell"/>
</dbReference>
<dbReference type="SMART" id="SM00062">
    <property type="entry name" value="PBPb"/>
    <property type="match status" value="1"/>
</dbReference>
<keyword evidence="3 5" id="KW-0732">Signal</keyword>
<accession>A0AAJ1EXA4</accession>
<evidence type="ECO:0000256" key="5">
    <source>
        <dbReference type="SAM" id="SignalP"/>
    </source>
</evidence>
<dbReference type="PANTHER" id="PTHR35936:SF34">
    <property type="entry name" value="ABC TRANSPORTER EXTRACELLULAR-BINDING PROTEIN YCKB-RELATED"/>
    <property type="match status" value="1"/>
</dbReference>
<dbReference type="Pfam" id="PF00497">
    <property type="entry name" value="SBP_bac_3"/>
    <property type="match status" value="1"/>
</dbReference>
<dbReference type="PROSITE" id="PS51257">
    <property type="entry name" value="PROKAR_LIPOPROTEIN"/>
    <property type="match status" value="1"/>
</dbReference>
<feature type="domain" description="Solute-binding protein family 3/N-terminal" evidence="6">
    <location>
        <begin position="38"/>
        <end position="263"/>
    </location>
</feature>
<dbReference type="AlphaFoldDB" id="A0AAJ1EXA4"/>
<dbReference type="CDD" id="cd00996">
    <property type="entry name" value="PBP2_AatB_like"/>
    <property type="match status" value="1"/>
</dbReference>